<protein>
    <recommendedName>
        <fullName evidence="4">CCHC-type domain-containing protein</fullName>
    </recommendedName>
</protein>
<dbReference type="KEGG" id="cput:CONPUDRAFT_109952"/>
<evidence type="ECO:0000313" key="3">
    <source>
        <dbReference type="Proteomes" id="UP000053558"/>
    </source>
</evidence>
<name>A0A5M3MEA7_CONPW</name>
<evidence type="ECO:0000313" key="2">
    <source>
        <dbReference type="EMBL" id="EIW77387.1"/>
    </source>
</evidence>
<dbReference type="AlphaFoldDB" id="A0A5M3MEA7"/>
<evidence type="ECO:0008006" key="4">
    <source>
        <dbReference type="Google" id="ProtNLM"/>
    </source>
</evidence>
<feature type="region of interest" description="Disordered" evidence="1">
    <location>
        <begin position="126"/>
        <end position="209"/>
    </location>
</feature>
<feature type="non-terminal residue" evidence="2">
    <location>
        <position position="209"/>
    </location>
</feature>
<dbReference type="GeneID" id="19198807"/>
<gene>
    <name evidence="2" type="ORF">CONPUDRAFT_109952</name>
</gene>
<sequence length="209" mass="22977">MLQVKSKEAGNAILRNGLVLDGRRCFVRKSVPEPPRCLKCQSFKGNHRAATCPSSVDVCAKCGGPHRTRECEVTRPEDKFCINCSVAGHAASDRACPTFIALREKHQVRNLEARYRYFPTEDPLTWELVDTPPSQPHAPSQAPAPRPSAPSAKGQNRPAAKPQQPTRPRDNGWPTRRRNSGTQGGGDLPSLWSAQAQLQPPKTLRDASL</sequence>
<reference evidence="3" key="1">
    <citation type="journal article" date="2012" name="Science">
        <title>The Paleozoic origin of enzymatic lignin decomposition reconstructed from 31 fungal genomes.</title>
        <authorList>
            <person name="Floudas D."/>
            <person name="Binder M."/>
            <person name="Riley R."/>
            <person name="Barry K."/>
            <person name="Blanchette R.A."/>
            <person name="Henrissat B."/>
            <person name="Martinez A.T."/>
            <person name="Otillar R."/>
            <person name="Spatafora J.W."/>
            <person name="Yadav J.S."/>
            <person name="Aerts A."/>
            <person name="Benoit I."/>
            <person name="Boyd A."/>
            <person name="Carlson A."/>
            <person name="Copeland A."/>
            <person name="Coutinho P.M."/>
            <person name="de Vries R.P."/>
            <person name="Ferreira P."/>
            <person name="Findley K."/>
            <person name="Foster B."/>
            <person name="Gaskell J."/>
            <person name="Glotzer D."/>
            <person name="Gorecki P."/>
            <person name="Heitman J."/>
            <person name="Hesse C."/>
            <person name="Hori C."/>
            <person name="Igarashi K."/>
            <person name="Jurgens J.A."/>
            <person name="Kallen N."/>
            <person name="Kersten P."/>
            <person name="Kohler A."/>
            <person name="Kuees U."/>
            <person name="Kumar T.K.A."/>
            <person name="Kuo A."/>
            <person name="LaButti K."/>
            <person name="Larrondo L.F."/>
            <person name="Lindquist E."/>
            <person name="Ling A."/>
            <person name="Lombard V."/>
            <person name="Lucas S."/>
            <person name="Lundell T."/>
            <person name="Martin R."/>
            <person name="McLaughlin D.J."/>
            <person name="Morgenstern I."/>
            <person name="Morin E."/>
            <person name="Murat C."/>
            <person name="Nagy L.G."/>
            <person name="Nolan M."/>
            <person name="Ohm R.A."/>
            <person name="Patyshakuliyeva A."/>
            <person name="Rokas A."/>
            <person name="Ruiz-Duenas F.J."/>
            <person name="Sabat G."/>
            <person name="Salamov A."/>
            <person name="Samejima M."/>
            <person name="Schmutz J."/>
            <person name="Slot J.C."/>
            <person name="St John F."/>
            <person name="Stenlid J."/>
            <person name="Sun H."/>
            <person name="Sun S."/>
            <person name="Syed K."/>
            <person name="Tsang A."/>
            <person name="Wiebenga A."/>
            <person name="Young D."/>
            <person name="Pisabarro A."/>
            <person name="Eastwood D.C."/>
            <person name="Martin F."/>
            <person name="Cullen D."/>
            <person name="Grigoriev I.V."/>
            <person name="Hibbett D.S."/>
        </authorList>
    </citation>
    <scope>NUCLEOTIDE SEQUENCE [LARGE SCALE GENOMIC DNA]</scope>
    <source>
        <strain evidence="3">RWD-64-598 SS2</strain>
    </source>
</reference>
<comment type="caution">
    <text evidence="2">The sequence shown here is derived from an EMBL/GenBank/DDBJ whole genome shotgun (WGS) entry which is preliminary data.</text>
</comment>
<dbReference type="RefSeq" id="XP_007772766.1">
    <property type="nucleotide sequence ID" value="XM_007774576.1"/>
</dbReference>
<dbReference type="EMBL" id="JH711584">
    <property type="protein sequence ID" value="EIW77387.1"/>
    <property type="molecule type" value="Genomic_DNA"/>
</dbReference>
<dbReference type="OMA" id="KFCINCS"/>
<dbReference type="Proteomes" id="UP000053558">
    <property type="component" value="Unassembled WGS sequence"/>
</dbReference>
<keyword evidence="3" id="KW-1185">Reference proteome</keyword>
<accession>A0A5M3MEA7</accession>
<organism evidence="2 3">
    <name type="scientific">Coniophora puteana (strain RWD-64-598)</name>
    <name type="common">Brown rot fungus</name>
    <dbReference type="NCBI Taxonomy" id="741705"/>
    <lineage>
        <taxon>Eukaryota</taxon>
        <taxon>Fungi</taxon>
        <taxon>Dikarya</taxon>
        <taxon>Basidiomycota</taxon>
        <taxon>Agaricomycotina</taxon>
        <taxon>Agaricomycetes</taxon>
        <taxon>Agaricomycetidae</taxon>
        <taxon>Boletales</taxon>
        <taxon>Coniophorineae</taxon>
        <taxon>Coniophoraceae</taxon>
        <taxon>Coniophora</taxon>
    </lineage>
</organism>
<evidence type="ECO:0000256" key="1">
    <source>
        <dbReference type="SAM" id="MobiDB-lite"/>
    </source>
</evidence>
<proteinExistence type="predicted"/>
<dbReference type="OrthoDB" id="2689950at2759"/>